<dbReference type="InterPro" id="IPR021467">
    <property type="entry name" value="DUF3119"/>
</dbReference>
<organism evidence="2 3">
    <name type="scientific">Synechocystis sp. (strain ATCC 27184 / PCC 6803 / Kazusa)</name>
    <dbReference type="NCBI Taxonomy" id="1111708"/>
    <lineage>
        <taxon>Bacteria</taxon>
        <taxon>Bacillati</taxon>
        <taxon>Cyanobacteriota</taxon>
        <taxon>Cyanophyceae</taxon>
        <taxon>Synechococcales</taxon>
        <taxon>Merismopediaceae</taxon>
        <taxon>Synechocystis</taxon>
    </lineage>
</organism>
<keyword evidence="1" id="KW-1133">Transmembrane helix</keyword>
<proteinExistence type="predicted"/>
<evidence type="ECO:0000313" key="3">
    <source>
        <dbReference type="Proteomes" id="UP000001425"/>
    </source>
</evidence>
<dbReference type="PANTHER" id="PTHR35550:SF2">
    <property type="entry name" value="OS05G0401200 PROTEIN"/>
    <property type="match status" value="1"/>
</dbReference>
<gene>
    <name evidence="2" type="ordered locus">slr0730</name>
</gene>
<dbReference type="PaxDb" id="1148-1651748"/>
<dbReference type="KEGG" id="syn:slr0730"/>
<protein>
    <submittedName>
        <fullName evidence="2">Slr0730 protein</fullName>
    </submittedName>
</protein>
<reference evidence="2 3" key="2">
    <citation type="journal article" date="1996" name="DNA Res.">
        <title>Sequence analysis of the genome of the unicellular cyanobacterium Synechocystis sp. strain PCC6803. II. Sequence determination of the entire genome and assignment of potential protein-coding regions.</title>
        <authorList>
            <person name="Kaneko T."/>
            <person name="Sato S."/>
            <person name="Kotani H."/>
            <person name="Tanaka A."/>
            <person name="Asamizu E."/>
            <person name="Nakamura Y."/>
            <person name="Miyajima N."/>
            <person name="Hirosawa M."/>
            <person name="Sugiura M."/>
            <person name="Sasamoto S."/>
            <person name="Kimura T."/>
            <person name="Hosouchi T."/>
            <person name="Matsuno A."/>
            <person name="Muraki A."/>
            <person name="Nakazaki N."/>
            <person name="Naruo K."/>
            <person name="Okumura S."/>
            <person name="Shimpo S."/>
            <person name="Takeuchi C."/>
            <person name="Wada T."/>
            <person name="Watanabe A."/>
            <person name="Yamada M."/>
            <person name="Yasuda M."/>
            <person name="Tabata S."/>
        </authorList>
    </citation>
    <scope>NUCLEOTIDE SEQUENCE [LARGE SCALE GENOMIC DNA]</scope>
    <source>
        <strain evidence="3">ATCC 27184 / PCC 6803 / Kazusa</strain>
    </source>
</reference>
<accession>P72674</accession>
<dbReference type="eggNOG" id="ENOG50318U5">
    <property type="taxonomic scope" value="Bacteria"/>
</dbReference>
<dbReference type="PANTHER" id="PTHR35550">
    <property type="match status" value="1"/>
</dbReference>
<dbReference type="EMBL" id="BA000022">
    <property type="protein sequence ID" value="BAA16676.1"/>
    <property type="molecule type" value="Genomic_DNA"/>
</dbReference>
<keyword evidence="1" id="KW-0472">Membrane</keyword>
<dbReference type="PhylomeDB" id="P72674"/>
<dbReference type="InParanoid" id="P72674"/>
<keyword evidence="3" id="KW-1185">Reference proteome</keyword>
<dbReference type="STRING" id="1148.gene:10497531"/>
<name>P72674_SYNY3</name>
<dbReference type="Proteomes" id="UP000001425">
    <property type="component" value="Chromosome"/>
</dbReference>
<reference evidence="2 3" key="1">
    <citation type="journal article" date="1995" name="DNA Res.">
        <title>Sequence analysis of the genome of the unicellular cyanobacterium Synechocystis sp. strain PCC6803. I. Sequence features in the 1 Mb region from map positions 64% to 92% of the genome.</title>
        <authorList>
            <person name="Kaneko T."/>
            <person name="Tanaka A."/>
            <person name="Sato S."/>
            <person name="Kotani H."/>
            <person name="Sazuka T."/>
            <person name="Miyajima N."/>
            <person name="Sugiura M."/>
            <person name="Tabata S."/>
        </authorList>
    </citation>
    <scope>NUCLEOTIDE SEQUENCE [LARGE SCALE GENOMIC DNA]</scope>
    <source>
        <strain evidence="3">ATCC 27184 / PCC 6803 / Kazusa</strain>
    </source>
</reference>
<dbReference type="Pfam" id="PF11317">
    <property type="entry name" value="DUF3119"/>
    <property type="match status" value="1"/>
</dbReference>
<dbReference type="EnsemblBacteria" id="BAA16676">
    <property type="protein sequence ID" value="BAA16676"/>
    <property type="gene ID" value="BAA16676"/>
</dbReference>
<sequence>MASTPIQSEARTDLEPSFVIPLVLLFGAIPIFFLQMWVGLAIAVFGVFLMVQTAIIKLSFTATALEVYRGSKLIRSFPYTEWQNWRIFWEPAPILFYFKEVKSIHFLPIIFDPGTLKACLERHCPLQSLRAE</sequence>
<keyword evidence="1" id="KW-0812">Transmembrane</keyword>
<evidence type="ECO:0000313" key="2">
    <source>
        <dbReference type="EMBL" id="BAA16676.1"/>
    </source>
</evidence>
<dbReference type="PIR" id="S74524">
    <property type="entry name" value="S74524"/>
</dbReference>
<dbReference type="AlphaFoldDB" id="P72674"/>
<feature type="transmembrane region" description="Helical" evidence="1">
    <location>
        <begin position="18"/>
        <end position="51"/>
    </location>
</feature>
<evidence type="ECO:0000256" key="1">
    <source>
        <dbReference type="SAM" id="Phobius"/>
    </source>
</evidence>